<accession>A0A9Q9AQC0</accession>
<keyword evidence="2" id="KW-1185">Reference proteome</keyword>
<dbReference type="AlphaFoldDB" id="A0A9Q9AQC0"/>
<protein>
    <submittedName>
        <fullName evidence="1">Uncharacterized protein</fullName>
    </submittedName>
</protein>
<proteinExistence type="predicted"/>
<reference evidence="1" key="1">
    <citation type="submission" date="2022-06" db="EMBL/GenBank/DDBJ databases">
        <title>Complete genome sequences of two strains of the flax pathogen Septoria linicola.</title>
        <authorList>
            <person name="Lapalu N."/>
            <person name="Simon A."/>
            <person name="Demenou B."/>
            <person name="Paumier D."/>
            <person name="Guillot M.-P."/>
            <person name="Gout L."/>
            <person name="Valade R."/>
        </authorList>
    </citation>
    <scope>NUCLEOTIDE SEQUENCE</scope>
    <source>
        <strain evidence="1">SE15195</strain>
    </source>
</reference>
<sequence length="74" mass="8200">MPEPPTLDLLLESGARLCPWCQFPFIKDGGCDYMSCPKCNKGFALSYAFVLEDGRGRRAQDVADESVNDGERPD</sequence>
<dbReference type="Gene3D" id="1.20.120.1750">
    <property type="match status" value="1"/>
</dbReference>
<dbReference type="EMBL" id="CP099419">
    <property type="protein sequence ID" value="USW50142.1"/>
    <property type="molecule type" value="Genomic_DNA"/>
</dbReference>
<evidence type="ECO:0000313" key="2">
    <source>
        <dbReference type="Proteomes" id="UP001056384"/>
    </source>
</evidence>
<dbReference type="Pfam" id="PF22191">
    <property type="entry name" value="IBR_1"/>
    <property type="match status" value="1"/>
</dbReference>
<name>A0A9Q9AQC0_9PEZI</name>
<dbReference type="SUPFAM" id="SSF57850">
    <property type="entry name" value="RING/U-box"/>
    <property type="match status" value="1"/>
</dbReference>
<organism evidence="1 2">
    <name type="scientific">Septoria linicola</name>
    <dbReference type="NCBI Taxonomy" id="215465"/>
    <lineage>
        <taxon>Eukaryota</taxon>
        <taxon>Fungi</taxon>
        <taxon>Dikarya</taxon>
        <taxon>Ascomycota</taxon>
        <taxon>Pezizomycotina</taxon>
        <taxon>Dothideomycetes</taxon>
        <taxon>Dothideomycetidae</taxon>
        <taxon>Mycosphaerellales</taxon>
        <taxon>Mycosphaerellaceae</taxon>
        <taxon>Septoria</taxon>
    </lineage>
</organism>
<evidence type="ECO:0000313" key="1">
    <source>
        <dbReference type="EMBL" id="USW50142.1"/>
    </source>
</evidence>
<gene>
    <name evidence="1" type="ORF">Slin15195_G034610</name>
</gene>
<dbReference type="CDD" id="cd20336">
    <property type="entry name" value="Rcat_RBR"/>
    <property type="match status" value="1"/>
</dbReference>
<dbReference type="OrthoDB" id="1431934at2759"/>
<dbReference type="Proteomes" id="UP001056384">
    <property type="component" value="Chromosome 2"/>
</dbReference>